<dbReference type="InterPro" id="IPR013424">
    <property type="entry name" value="Ice-binding_C"/>
</dbReference>
<protein>
    <submittedName>
        <fullName evidence="3">PEP motif putative anchor domain protein</fullName>
    </submittedName>
</protein>
<feature type="domain" description="Ice-binding protein C-terminal" evidence="2">
    <location>
        <begin position="261"/>
        <end position="284"/>
    </location>
</feature>
<name>A0A099KH83_COLPS</name>
<dbReference type="Pfam" id="PF07589">
    <property type="entry name" value="PEP-CTERM"/>
    <property type="match status" value="1"/>
</dbReference>
<dbReference type="OrthoDB" id="5787358at2"/>
<dbReference type="Proteomes" id="UP000029868">
    <property type="component" value="Unassembled WGS sequence"/>
</dbReference>
<accession>A0A099KH83</accession>
<feature type="signal peptide" evidence="1">
    <location>
        <begin position="1"/>
        <end position="24"/>
    </location>
</feature>
<organism evidence="3 4">
    <name type="scientific">Colwellia psychrerythraea</name>
    <name type="common">Vibrio psychroerythus</name>
    <dbReference type="NCBI Taxonomy" id="28229"/>
    <lineage>
        <taxon>Bacteria</taxon>
        <taxon>Pseudomonadati</taxon>
        <taxon>Pseudomonadota</taxon>
        <taxon>Gammaproteobacteria</taxon>
        <taxon>Alteromonadales</taxon>
        <taxon>Colwelliaceae</taxon>
        <taxon>Colwellia</taxon>
    </lineage>
</organism>
<comment type="caution">
    <text evidence="3">The sequence shown here is derived from an EMBL/GenBank/DDBJ whole genome shotgun (WGS) entry which is preliminary data.</text>
</comment>
<feature type="chain" id="PRO_5001956862" evidence="1">
    <location>
        <begin position="25"/>
        <end position="287"/>
    </location>
</feature>
<evidence type="ECO:0000256" key="1">
    <source>
        <dbReference type="SAM" id="SignalP"/>
    </source>
</evidence>
<proteinExistence type="predicted"/>
<dbReference type="NCBIfam" id="TIGR02595">
    <property type="entry name" value="PEP_CTERM"/>
    <property type="match status" value="1"/>
</dbReference>
<dbReference type="PATRIC" id="fig|28229.3.peg.3787"/>
<dbReference type="NCBIfam" id="NF038125">
    <property type="entry name" value="PEP_CTERM_THxN"/>
    <property type="match status" value="1"/>
</dbReference>
<gene>
    <name evidence="3" type="ORF">GAB14E_3862</name>
</gene>
<sequence>MNTLKKVIIALTLSTLGFTFTSNATPITLWDWEVDSAFTSFIPGGPDVIGSTDNHHWLDPTILTWGTPVGTFGSSLDVSSGSAGHVTGEDLANGASTITSSLTHNNFIITGSTLTSATLSTKLFLAPADIALSGAIPPLLFDIVFKETPNNGSGCIYSGDPEEGTTLPLCENDIFVVDAFGTDIDENGIIEGIEYNPFTNSFNQQFSLGAYTYNIGLSVDTLAQLDEVVCDRVAGADDDCIGVTTEENKANTFNVHMTITQVPEPSTILLMSLALFGIVANMRKKHS</sequence>
<evidence type="ECO:0000313" key="3">
    <source>
        <dbReference type="EMBL" id="KGJ89701.1"/>
    </source>
</evidence>
<evidence type="ECO:0000313" key="4">
    <source>
        <dbReference type="Proteomes" id="UP000029868"/>
    </source>
</evidence>
<evidence type="ECO:0000259" key="2">
    <source>
        <dbReference type="Pfam" id="PF07589"/>
    </source>
</evidence>
<dbReference type="RefSeq" id="WP_033083758.1">
    <property type="nucleotide sequence ID" value="NZ_JQEC01000054.1"/>
</dbReference>
<dbReference type="AlphaFoldDB" id="A0A099KH83"/>
<keyword evidence="1" id="KW-0732">Signal</keyword>
<dbReference type="EMBL" id="JQEC01000054">
    <property type="protein sequence ID" value="KGJ89701.1"/>
    <property type="molecule type" value="Genomic_DNA"/>
</dbReference>
<reference evidence="3 4" key="1">
    <citation type="submission" date="2014-08" db="EMBL/GenBank/DDBJ databases">
        <title>Genomic and Phenotypic Diversity of Colwellia psychrerythraea strains from Disparate Marine Basins.</title>
        <authorList>
            <person name="Techtmann S.M."/>
            <person name="Stelling S.C."/>
            <person name="Utturkar S.M."/>
            <person name="Alshibli N."/>
            <person name="Harris A."/>
            <person name="Brown S.D."/>
            <person name="Hazen T.C."/>
        </authorList>
    </citation>
    <scope>NUCLEOTIDE SEQUENCE [LARGE SCALE GENOMIC DNA]</scope>
    <source>
        <strain evidence="3 4">GAB14E</strain>
    </source>
</reference>